<evidence type="ECO:0000313" key="28">
    <source>
        <dbReference type="EMBL" id="QJR96754.1"/>
    </source>
</evidence>
<dbReference type="EMBL" id="MN531598">
    <property type="protein sequence ID" value="QJR96694.1"/>
    <property type="molecule type" value="Genomic_RNA"/>
</dbReference>
<evidence type="ECO:0000313" key="50">
    <source>
        <dbReference type="Proteomes" id="UP000203498"/>
    </source>
</evidence>
<evidence type="ECO:0000313" key="7">
    <source>
        <dbReference type="EMBL" id="QJR96676.1"/>
    </source>
</evidence>
<evidence type="ECO:0000313" key="32">
    <source>
        <dbReference type="EMBL" id="QJR96774.1"/>
    </source>
</evidence>
<evidence type="ECO:0000313" key="16">
    <source>
        <dbReference type="EMBL" id="QJR96708.1"/>
    </source>
</evidence>
<evidence type="ECO:0000313" key="8">
    <source>
        <dbReference type="EMBL" id="QJR96680.1"/>
    </source>
</evidence>
<dbReference type="EMBL" id="MN531668">
    <property type="protein sequence ID" value="QJR96834.1"/>
    <property type="molecule type" value="Genomic_RNA"/>
</dbReference>
<reference evidence="2" key="3">
    <citation type="submission" date="2018-07" db="EMBL/GenBank/DDBJ databases">
        <title>First report of rose rosette virus infecting roses in Southern California.</title>
        <authorList>
            <person name="Al Rwahnih M."/>
            <person name="Diaz-Lara A."/>
        </authorList>
    </citation>
    <scope>NUCLEOTIDE SEQUENCE</scope>
    <source>
        <strain evidence="2">BA2018</strain>
        <strain evidence="3">WA2017</strain>
    </source>
</reference>
<evidence type="ECO:0000313" key="44">
    <source>
        <dbReference type="EMBL" id="QJR96820.1"/>
    </source>
</evidence>
<dbReference type="EMBL" id="MN531638">
    <property type="protein sequence ID" value="QJR96774.1"/>
    <property type="molecule type" value="Genomic_RNA"/>
</dbReference>
<dbReference type="EMBL" id="MN531600">
    <property type="protein sequence ID" value="QJR96698.1"/>
    <property type="molecule type" value="Genomic_RNA"/>
</dbReference>
<evidence type="ECO:0000313" key="20">
    <source>
        <dbReference type="EMBL" id="QJR96718.1"/>
    </source>
</evidence>
<evidence type="ECO:0000313" key="42">
    <source>
        <dbReference type="EMBL" id="QJR96810.1"/>
    </source>
</evidence>
<evidence type="ECO:0000313" key="2">
    <source>
        <dbReference type="EMBL" id="AXI82310.1"/>
    </source>
</evidence>
<evidence type="ECO:0000313" key="45">
    <source>
        <dbReference type="EMBL" id="QJR96822.1"/>
    </source>
</evidence>
<dbReference type="EMBL" id="MN531639">
    <property type="protein sequence ID" value="QJR96776.1"/>
    <property type="molecule type" value="Genomic_RNA"/>
</dbReference>
<evidence type="ECO:0000313" key="29">
    <source>
        <dbReference type="EMBL" id="QJR96756.1"/>
    </source>
</evidence>
<evidence type="ECO:0000313" key="24">
    <source>
        <dbReference type="EMBL" id="QJR96740.1"/>
    </source>
</evidence>
<evidence type="ECO:0000313" key="11">
    <source>
        <dbReference type="EMBL" id="QJR96694.1"/>
    </source>
</evidence>
<dbReference type="EMBL" id="MN531660">
    <property type="protein sequence ID" value="QJR96818.1"/>
    <property type="molecule type" value="Genomic_RNA"/>
</dbReference>
<evidence type="ECO:0000313" key="46">
    <source>
        <dbReference type="EMBL" id="QJR96828.1"/>
    </source>
</evidence>
<keyword evidence="50" id="KW-1185">Reference proteome</keyword>
<sequence>MEQKTFMKTYKALVNNKFSDHFCELETAIFNSMIEILDNDEEYSEVIVLHDAYLKNQLEFSEINYQTQQIEISGMKIQKKSLRKFLRYLQITCSLFGLTSVLPESIHHDFHIFGTLVRGERIFPYIPDHSQYLLMSSNIVKAIVKQVVLGYDPEDTIIKAQSQQQEDVNYLESTVAFLFHVHAIAYTTGRLNNKLPLETHQINNTINNASASSVMVIDDKYDTKLEETVYHNH</sequence>
<evidence type="ECO:0000313" key="15">
    <source>
        <dbReference type="EMBL" id="QJR96702.1"/>
    </source>
</evidence>
<evidence type="ECO:0000313" key="19">
    <source>
        <dbReference type="EMBL" id="QJR96716.1"/>
    </source>
</evidence>
<evidence type="ECO:0000313" key="6">
    <source>
        <dbReference type="EMBL" id="QJR96672.1"/>
    </source>
</evidence>
<dbReference type="EMBL" id="MN531612">
    <property type="protein sequence ID" value="QJR96722.1"/>
    <property type="molecule type" value="Genomic_RNA"/>
</dbReference>
<dbReference type="EMBL" id="MN531582">
    <property type="protein sequence ID" value="QJR96662.1"/>
    <property type="molecule type" value="Genomic_RNA"/>
</dbReference>
<evidence type="ECO:0000313" key="22">
    <source>
        <dbReference type="EMBL" id="QJR96722.1"/>
    </source>
</evidence>
<dbReference type="EMBL" id="MN531585">
    <property type="protein sequence ID" value="QJR96668.1"/>
    <property type="molecule type" value="Genomic_RNA"/>
</dbReference>
<evidence type="ECO:0000313" key="37">
    <source>
        <dbReference type="EMBL" id="QJR96794.1"/>
    </source>
</evidence>
<dbReference type="EMBL" id="MN531653">
    <property type="protein sequence ID" value="QJR96804.1"/>
    <property type="molecule type" value="Genomic_RNA"/>
</dbReference>
<evidence type="ECO:0000313" key="21">
    <source>
        <dbReference type="EMBL" id="QJR96720.1"/>
    </source>
</evidence>
<evidence type="ECO:0000313" key="9">
    <source>
        <dbReference type="EMBL" id="QJR96682.1"/>
    </source>
</evidence>
<dbReference type="EMBL" id="MN531587">
    <property type="protein sequence ID" value="QJR96672.1"/>
    <property type="molecule type" value="Genomic_RNA"/>
</dbReference>
<dbReference type="Pfam" id="PF21707">
    <property type="entry name" value="ABC_AB"/>
    <property type="match status" value="1"/>
</dbReference>
<dbReference type="OrthoDB" id="27253at10239"/>
<evidence type="ECO:0000313" key="23">
    <source>
        <dbReference type="EMBL" id="QJR96730.1"/>
    </source>
</evidence>
<dbReference type="EMBL" id="MN531609">
    <property type="protein sequence ID" value="QJR96716.1"/>
    <property type="molecule type" value="Genomic_RNA"/>
</dbReference>
<dbReference type="EMBL" id="MH581225">
    <property type="protein sequence ID" value="AXI82318.1"/>
    <property type="molecule type" value="Genomic_RNA"/>
</dbReference>
<reference evidence="4" key="4">
    <citation type="submission" date="2019-09" db="EMBL/GenBank/DDBJ databases">
        <authorList>
            <person name="Katsiani A.T."/>
            <person name="Lamour K."/>
            <person name="Tzanetakis I.E."/>
        </authorList>
    </citation>
    <scope>NUCLEOTIDE SEQUENCE</scope>
    <source>
        <strain evidence="24">RRV2_109T</strain>
        <strain evidence="25">RRV2_22</strain>
        <strain evidence="26">RRV2_33</strain>
        <strain evidence="27">RRV2_38</strain>
        <strain evidence="28">RRV2_39</strain>
        <strain evidence="29">RRV2_40</strain>
        <strain evidence="30">RRV2_45</strain>
        <strain evidence="31">RRV2_49</strain>
        <strain evidence="32">RRV2_58</strain>
        <strain evidence="33">RRV2_59</strain>
        <strain evidence="34">RRV2_63T</strain>
        <strain evidence="35">RRV2_65T</strain>
        <strain evidence="36">RRV2_68</strain>
        <strain evidence="37">RRV2_68T</strain>
        <strain evidence="38">RRV2_70T</strain>
        <strain evidence="39">RRV2_73T</strain>
        <strain evidence="40">RRV2_74</strain>
        <strain evidence="41">RRV2_74T</strain>
        <strain evidence="42">RRV2_75T</strain>
        <strain evidence="43">RRV2_79T</strain>
        <strain evidence="44">RRV2_80T</strain>
        <strain evidence="45">RRV2_81</strain>
        <strain evidence="46">RRV2_89T</strain>
        <strain evidence="47">RRV2_97</strain>
        <strain evidence="48">RRV2_98</strain>
        <strain evidence="49">RRV2_99T</strain>
        <strain evidence="4">RRV_11</strain>
        <strain evidence="5">RRV_15</strain>
        <strain evidence="6">RRV_18</strain>
        <strain evidence="7">RRV_2</strain>
        <strain evidence="8">RRV_21</strain>
        <strain evidence="9">RRV_22</strain>
        <strain evidence="10">RRV_28</strain>
        <strain evidence="11">RRV_3</strain>
        <strain evidence="12">RRV_30</strain>
        <strain evidence="13">RRV_31</strain>
        <strain evidence="14">RRV_32</strain>
        <strain evidence="15">RRV_33</strain>
        <strain evidence="16">RRV_36</strain>
        <strain evidence="17">RRV_42</strain>
        <strain evidence="18">RRV_43</strain>
        <strain evidence="19">RRV_44</strain>
        <strain evidence="20">RRV_46</strain>
        <strain evidence="21">RRV_47</strain>
        <strain evidence="22">RRV_48</strain>
        <strain evidence="23">RRV_7</strain>
    </source>
</reference>
<organism evidence="1 50">
    <name type="scientific">Emaravirus rosae</name>
    <dbReference type="NCBI Taxonomy" id="1980433"/>
    <lineage>
        <taxon>Viruses</taxon>
        <taxon>Riboviria</taxon>
        <taxon>Orthornavirae</taxon>
        <taxon>Negarnaviricota</taxon>
        <taxon>Polyploviricotina</taxon>
        <taxon>Bunyaviricetes</taxon>
        <taxon>Elliovirales</taxon>
        <taxon>Fimoviridae</taxon>
        <taxon>Emaravirus</taxon>
    </lineage>
</organism>
<dbReference type="EMBL" id="MN531655">
    <property type="protein sequence ID" value="QJR96808.1"/>
    <property type="molecule type" value="Genomic_RNA"/>
</dbReference>
<dbReference type="EMBL" id="MN531645">
    <property type="protein sequence ID" value="QJR96788.1"/>
    <property type="molecule type" value="Genomic_RNA"/>
</dbReference>
<evidence type="ECO:0000313" key="47">
    <source>
        <dbReference type="EMBL" id="QJR96834.1"/>
    </source>
</evidence>
<evidence type="ECO:0000313" key="13">
    <source>
        <dbReference type="EMBL" id="QJR96698.1"/>
    </source>
</evidence>
<dbReference type="EMBL" id="MN531608">
    <property type="protein sequence ID" value="QJR96714.1"/>
    <property type="molecule type" value="Genomic_RNA"/>
</dbReference>
<proteinExistence type="predicted"/>
<evidence type="ECO:0000313" key="14">
    <source>
        <dbReference type="EMBL" id="QJR96700.1"/>
    </source>
</evidence>
<evidence type="ECO:0000313" key="26">
    <source>
        <dbReference type="EMBL" id="QJR96748.1"/>
    </source>
</evidence>
<evidence type="ECO:0000313" key="5">
    <source>
        <dbReference type="EMBL" id="QJR96668.1"/>
    </source>
</evidence>
<dbReference type="EMBL" id="MN531607">
    <property type="protein sequence ID" value="QJR96712.1"/>
    <property type="molecule type" value="Genomic_RNA"/>
</dbReference>
<dbReference type="EMBL" id="MN531665">
    <property type="protein sequence ID" value="QJR96828.1"/>
    <property type="molecule type" value="Genomic_RNA"/>
</dbReference>
<dbReference type="EMBL" id="MN531625">
    <property type="protein sequence ID" value="QJR96748.1"/>
    <property type="molecule type" value="Genomic_RNA"/>
</dbReference>
<evidence type="ECO:0000313" key="41">
    <source>
        <dbReference type="EMBL" id="QJR96808.1"/>
    </source>
</evidence>
<evidence type="ECO:0000313" key="34">
    <source>
        <dbReference type="EMBL" id="QJR96784.1"/>
    </source>
</evidence>
<evidence type="ECO:0000313" key="35">
    <source>
        <dbReference type="EMBL" id="QJR96788.1"/>
    </source>
</evidence>
<dbReference type="EMBL" id="MN531628">
    <property type="protein sequence ID" value="QJR96754.1"/>
    <property type="molecule type" value="Genomic_RNA"/>
</dbReference>
<evidence type="ECO:0000313" key="33">
    <source>
        <dbReference type="EMBL" id="QJR96776.1"/>
    </source>
</evidence>
<reference evidence="4" key="5">
    <citation type="journal article" date="2020" name="J. Gen. Virol.">
        <title>The population structure of Rose rosette virus in the USA.</title>
        <authorList>
            <person name="Katsiani A."/>
            <person name="Stainton D."/>
            <person name="Lamour K."/>
            <person name="Tzanetakis I.E."/>
        </authorList>
    </citation>
    <scope>NUCLEOTIDE SEQUENCE</scope>
    <source>
        <strain evidence="24">RRV2_109T</strain>
        <strain evidence="25">RRV2_22</strain>
        <strain evidence="26">RRV2_33</strain>
        <strain evidence="27">RRV2_38</strain>
        <strain evidence="28">RRV2_39</strain>
        <strain evidence="29">RRV2_40</strain>
        <strain evidence="30">RRV2_45</strain>
        <strain evidence="31">RRV2_49</strain>
        <strain evidence="32">RRV2_58</strain>
        <strain evidence="33">RRV2_59</strain>
        <strain evidence="34">RRV2_63T</strain>
        <strain evidence="35">RRV2_65T</strain>
        <strain evidence="36">RRV2_68</strain>
        <strain evidence="37">RRV2_68T</strain>
        <strain evidence="38">RRV2_70T</strain>
        <strain evidence="39">RRV2_73T</strain>
        <strain evidence="40">RRV2_74</strain>
        <strain evidence="41">RRV2_74T</strain>
        <strain evidence="42">RRV2_75T</strain>
        <strain evidence="43">RRV2_79T</strain>
        <strain evidence="44">RRV2_80T</strain>
        <strain evidence="45">RRV2_81</strain>
        <strain evidence="46">RRV2_89T</strain>
        <strain evidence="47">RRV2_97</strain>
        <strain evidence="48">RRV2_98</strain>
        <strain evidence="49">RRV2_99T</strain>
        <strain evidence="4">RRV_11</strain>
        <strain evidence="5">RRV_15</strain>
        <strain evidence="6">RRV_18</strain>
        <strain evidence="7">RRV_2</strain>
        <strain evidence="8">RRV_21</strain>
        <strain evidence="9">RRV_22</strain>
        <strain evidence="10">RRV_28</strain>
        <strain evidence="11">RRV_3</strain>
        <strain evidence="12">RRV_30</strain>
        <strain evidence="13">RRV_31</strain>
        <strain evidence="14">RRV_32</strain>
        <strain evidence="15">RRV_33</strain>
        <strain evidence="16">RRV_36</strain>
        <strain evidence="17">RRV_42</strain>
        <strain evidence="18">RRV_43</strain>
        <strain evidence="19">RRV_44</strain>
        <strain evidence="20">RRV_46</strain>
        <strain evidence="21">RRV_47</strain>
        <strain evidence="22">RRV_48</strain>
        <strain evidence="23">RRV_7</strain>
    </source>
</reference>
<evidence type="ECO:0000313" key="30">
    <source>
        <dbReference type="EMBL" id="QJR96760.1"/>
    </source>
</evidence>
<dbReference type="EMBL" id="MN531627">
    <property type="protein sequence ID" value="QJR96752.1"/>
    <property type="molecule type" value="Genomic_RNA"/>
</dbReference>
<dbReference type="EMBL" id="MN531656">
    <property type="protein sequence ID" value="QJR96810.1"/>
    <property type="molecule type" value="Genomic_RNA"/>
</dbReference>
<evidence type="ECO:0000313" key="25">
    <source>
        <dbReference type="EMBL" id="QJR96744.1"/>
    </source>
</evidence>
<evidence type="ECO:0000313" key="38">
    <source>
        <dbReference type="EMBL" id="QJR96798.1"/>
    </source>
</evidence>
<dbReference type="EMBL" id="MN531616">
    <property type="protein sequence ID" value="QJR96730.1"/>
    <property type="molecule type" value="Genomic_RNA"/>
</dbReference>
<name>A0A0K0M9T9_9VIRU</name>
<evidence type="ECO:0000313" key="27">
    <source>
        <dbReference type="EMBL" id="QJR96752.1"/>
    </source>
</evidence>
<dbReference type="EMBL" id="MN531611">
    <property type="protein sequence ID" value="QJR96720.1"/>
    <property type="molecule type" value="Genomic_RNA"/>
</dbReference>
<dbReference type="EMBL" id="MN531669">
    <property type="protein sequence ID" value="QJR96836.1"/>
    <property type="molecule type" value="Genomic_RNA"/>
</dbReference>
<dbReference type="EMBL" id="MH581218">
    <property type="protein sequence ID" value="AXI82310.1"/>
    <property type="molecule type" value="Genomic_RNA"/>
</dbReference>
<evidence type="ECO:0000313" key="43">
    <source>
        <dbReference type="EMBL" id="QJR96818.1"/>
    </source>
</evidence>
<dbReference type="EMBL" id="MN531605">
    <property type="protein sequence ID" value="QJR96708.1"/>
    <property type="molecule type" value="Genomic_RNA"/>
</dbReference>
<dbReference type="EMBL" id="MN531661">
    <property type="protein sequence ID" value="QJR96820.1"/>
    <property type="molecule type" value="Genomic_RNA"/>
</dbReference>
<accession>A0A0K0M9T9</accession>
<dbReference type="EMBL" id="MN531671">
    <property type="protein sequence ID" value="QJR96840.1"/>
    <property type="molecule type" value="Genomic_RNA"/>
</dbReference>
<dbReference type="InterPro" id="IPR049107">
    <property type="entry name" value="ABC_AB"/>
</dbReference>
<gene>
    <name evidence="4" type="primary">ORF6b</name>
    <name evidence="2" type="synonym">p6b</name>
</gene>
<dbReference type="Proteomes" id="UP000203498">
    <property type="component" value="Genome"/>
</dbReference>
<dbReference type="EMBL" id="MN531621">
    <property type="protein sequence ID" value="QJR96740.1"/>
    <property type="molecule type" value="Genomic_RNA"/>
</dbReference>
<evidence type="ECO:0000313" key="12">
    <source>
        <dbReference type="EMBL" id="QJR96696.1"/>
    </source>
</evidence>
<evidence type="ECO:0000313" key="31">
    <source>
        <dbReference type="EMBL" id="QJR96768.1"/>
    </source>
</evidence>
<evidence type="ECO:0000313" key="36">
    <source>
        <dbReference type="EMBL" id="QJR96792.1"/>
    </source>
</evidence>
<evidence type="ECO:0000313" key="10">
    <source>
        <dbReference type="EMBL" id="QJR96692.1"/>
    </source>
</evidence>
<dbReference type="EMBL" id="KM007082">
    <property type="protein sequence ID" value="AJW66845.1"/>
    <property type="molecule type" value="Genomic_RNA"/>
</dbReference>
<dbReference type="EMBL" id="MN531592">
    <property type="protein sequence ID" value="QJR96682.1"/>
    <property type="molecule type" value="Genomic_RNA"/>
</dbReference>
<dbReference type="EMBL" id="MN531599">
    <property type="protein sequence ID" value="QJR96696.1"/>
    <property type="molecule type" value="Genomic_RNA"/>
</dbReference>
<reference evidence="50" key="1">
    <citation type="journal article" date="2011" name="J. Gen. Virol.">
        <title>A discovery 70 years in the making: characterization of the Rose rosette virus.</title>
        <authorList>
            <person name="Laney A.G."/>
            <person name="Keller K.E."/>
            <person name="Martin R.R."/>
            <person name="Tzanetakis I.E."/>
        </authorList>
    </citation>
    <scope>NUCLEOTIDE SEQUENCE [LARGE SCALE GENOMIC DNA]</scope>
</reference>
<reference evidence="1" key="2">
    <citation type="journal article" date="2015" name="Virus Res.">
        <title>The evolution of emaraviruses is becoming more complex: seven segments identified in the causal agent of Rose rosette disease.</title>
        <authorList>
            <person name="Di Bello P.L."/>
            <person name="Ho T."/>
            <person name="Tzanetakis I.E."/>
        </authorList>
    </citation>
    <scope>NUCLEOTIDE SEQUENCE</scope>
    <source>
        <strain evidence="1">SEQISO</strain>
    </source>
</reference>
<dbReference type="EMBL" id="MN531589">
    <property type="protein sequence ID" value="QJR96676.1"/>
    <property type="molecule type" value="Genomic_RNA"/>
</dbReference>
<evidence type="ECO:0000313" key="40">
    <source>
        <dbReference type="EMBL" id="QJR96806.1"/>
    </source>
</evidence>
<dbReference type="EMBL" id="MN531643">
    <property type="protein sequence ID" value="QJR96784.1"/>
    <property type="molecule type" value="Genomic_RNA"/>
</dbReference>
<evidence type="ECO:0000313" key="39">
    <source>
        <dbReference type="EMBL" id="QJR96804.1"/>
    </source>
</evidence>
<dbReference type="EMBL" id="MN531591">
    <property type="protein sequence ID" value="QJR96680.1"/>
    <property type="molecule type" value="Genomic_RNA"/>
</dbReference>
<evidence type="ECO:0000313" key="1">
    <source>
        <dbReference type="EMBL" id="AJW66845.1"/>
    </source>
</evidence>
<evidence type="ECO:0000313" key="49">
    <source>
        <dbReference type="EMBL" id="QJR96840.1"/>
    </source>
</evidence>
<dbReference type="EMBL" id="MN531629">
    <property type="protein sequence ID" value="QJR96756.1"/>
    <property type="molecule type" value="Genomic_RNA"/>
</dbReference>
<evidence type="ECO:0000313" key="18">
    <source>
        <dbReference type="EMBL" id="QJR96714.1"/>
    </source>
</evidence>
<protein>
    <submittedName>
        <fullName evidence="1">p6b</fullName>
    </submittedName>
</protein>
<dbReference type="EMBL" id="MN531650">
    <property type="protein sequence ID" value="QJR96798.1"/>
    <property type="molecule type" value="Genomic_RNA"/>
</dbReference>
<dbReference type="EMBL" id="MN531631">
    <property type="protein sequence ID" value="QJR96760.1"/>
    <property type="molecule type" value="Genomic_RNA"/>
</dbReference>
<dbReference type="EMBL" id="MN531647">
    <property type="protein sequence ID" value="QJR96792.1"/>
    <property type="molecule type" value="Genomic_RNA"/>
</dbReference>
<evidence type="ECO:0000313" key="3">
    <source>
        <dbReference type="EMBL" id="AXI82318.1"/>
    </source>
</evidence>
<dbReference type="EMBL" id="MN531654">
    <property type="protein sequence ID" value="QJR96806.1"/>
    <property type="molecule type" value="Genomic_RNA"/>
</dbReference>
<dbReference type="EMBL" id="MN531601">
    <property type="protein sequence ID" value="QJR96700.1"/>
    <property type="molecule type" value="Genomic_RNA"/>
</dbReference>
<dbReference type="EMBL" id="MN531610">
    <property type="protein sequence ID" value="QJR96718.1"/>
    <property type="molecule type" value="Genomic_RNA"/>
</dbReference>
<dbReference type="EMBL" id="MN531662">
    <property type="protein sequence ID" value="QJR96822.1"/>
    <property type="molecule type" value="Genomic_RNA"/>
</dbReference>
<dbReference type="EMBL" id="MN531635">
    <property type="protein sequence ID" value="QJR96768.1"/>
    <property type="molecule type" value="Genomic_RNA"/>
</dbReference>
<dbReference type="EMBL" id="MN531648">
    <property type="protein sequence ID" value="QJR96794.1"/>
    <property type="molecule type" value="Genomic_RNA"/>
</dbReference>
<dbReference type="EMBL" id="MN531623">
    <property type="protein sequence ID" value="QJR96744.1"/>
    <property type="molecule type" value="Genomic_RNA"/>
</dbReference>
<evidence type="ECO:0000313" key="4">
    <source>
        <dbReference type="EMBL" id="QJR96662.1"/>
    </source>
</evidence>
<evidence type="ECO:0000313" key="17">
    <source>
        <dbReference type="EMBL" id="QJR96712.1"/>
    </source>
</evidence>
<dbReference type="EMBL" id="MN531602">
    <property type="protein sequence ID" value="QJR96702.1"/>
    <property type="molecule type" value="Genomic_RNA"/>
</dbReference>
<dbReference type="EMBL" id="MN531597">
    <property type="protein sequence ID" value="QJR96692.1"/>
    <property type="molecule type" value="Genomic_RNA"/>
</dbReference>
<evidence type="ECO:0000313" key="48">
    <source>
        <dbReference type="EMBL" id="QJR96836.1"/>
    </source>
</evidence>